<evidence type="ECO:0000259" key="10">
    <source>
        <dbReference type="PROSITE" id="PS50110"/>
    </source>
</evidence>
<evidence type="ECO:0000256" key="8">
    <source>
        <dbReference type="SAM" id="Coils"/>
    </source>
</evidence>
<dbReference type="InterPro" id="IPR050736">
    <property type="entry name" value="Sensor_HK_Regulatory"/>
</dbReference>
<dbReference type="PRINTS" id="PR00344">
    <property type="entry name" value="BCTRLSENSOR"/>
</dbReference>
<dbReference type="InterPro" id="IPR036890">
    <property type="entry name" value="HATPase_C_sf"/>
</dbReference>
<dbReference type="Proteomes" id="UP000315145">
    <property type="component" value="Unassembled WGS sequence"/>
</dbReference>
<accession>A0A5M7B467</accession>
<name>A0A5M7B467_9FLAO</name>
<dbReference type="PROSITE" id="PS50110">
    <property type="entry name" value="RESPONSE_REGULATORY"/>
    <property type="match status" value="1"/>
</dbReference>
<organism evidence="11 14">
    <name type="scientific">Algibacter amylolyticus</name>
    <dbReference type="NCBI Taxonomy" id="1608400"/>
    <lineage>
        <taxon>Bacteria</taxon>
        <taxon>Pseudomonadati</taxon>
        <taxon>Bacteroidota</taxon>
        <taxon>Flavobacteriia</taxon>
        <taxon>Flavobacteriales</taxon>
        <taxon>Flavobacteriaceae</taxon>
        <taxon>Algibacter</taxon>
    </lineage>
</organism>
<dbReference type="RefSeq" id="WP_144117454.1">
    <property type="nucleotide sequence ID" value="NZ_JACHGE010000007.1"/>
</dbReference>
<feature type="coiled-coil region" evidence="8">
    <location>
        <begin position="169"/>
        <end position="207"/>
    </location>
</feature>
<dbReference type="CDD" id="cd16922">
    <property type="entry name" value="HATPase_EvgS-ArcB-TorS-like"/>
    <property type="match status" value="1"/>
</dbReference>
<sequence length="468" mass="53057">MKTGVIFCVDDEKIVLNSLKTELKNAFGNNYIIETAESGIEALEAIDNLLELNYEIQVVIADYAMPIMKGDEFLTKIHEKSPHALNILLTGQATIEGVANSINYASLYRYISKPWHTNDLVLTVKQALKSYQQDSQLKIKNDELSELSASLEQKVKLRTQELNTKNGLLLEKQQEITLQNEELEKYRNNLENLVKERTLELTDAKEKAEESDRVKSEFLATMSHELRTPLNAIIGLSDLIEGDSSMEEILEYVKIINISGEHLLKLINDLFKMSQIESGKEKLILKDVDLNILFYDIHKSIRDYRNNLGKEHIDFKLSIPTNYSKLIIYTDELKLKHILTNLLKNAIKFSETGTIDYGFKICKKDDDMRIIFFVADEGIGIDQNHQDLIFNGFTQVNGSFNRTHEGVGIGLTIAKKLVNLLDGTIWVNSKLGEGSTFFFSLPLKDVQGDVTIDDNCNDAGLSIRAKNN</sequence>
<dbReference type="SMART" id="SM00388">
    <property type="entry name" value="HisKA"/>
    <property type="match status" value="1"/>
</dbReference>
<reference evidence="11 14" key="1">
    <citation type="journal article" date="2015" name="Int. J. Syst. Evol. Microbiol.">
        <title>Algibacter amylolyticus sp. nov., isolated from intertidal sediment.</title>
        <authorList>
            <person name="Zhang D.C."/>
            <person name="Wu J."/>
            <person name="Neuner K."/>
            <person name="Yao J."/>
            <person name="Margesin R."/>
        </authorList>
    </citation>
    <scope>NUCLEOTIDE SEQUENCE [LARGE SCALE GENOMIC DNA]</scope>
    <source>
        <strain evidence="11 14">RU-4-M-4</strain>
    </source>
</reference>
<dbReference type="EC" id="2.7.13.3" evidence="2"/>
<dbReference type="SUPFAM" id="SSF55874">
    <property type="entry name" value="ATPase domain of HSP90 chaperone/DNA topoisomerase II/histidine kinase"/>
    <property type="match status" value="1"/>
</dbReference>
<dbReference type="InterPro" id="IPR004358">
    <property type="entry name" value="Sig_transdc_His_kin-like_C"/>
</dbReference>
<evidence type="ECO:0000256" key="3">
    <source>
        <dbReference type="ARBA" id="ARBA00022553"/>
    </source>
</evidence>
<proteinExistence type="predicted"/>
<evidence type="ECO:0000256" key="6">
    <source>
        <dbReference type="ARBA" id="ARBA00023012"/>
    </source>
</evidence>
<dbReference type="SUPFAM" id="SSF47384">
    <property type="entry name" value="Homodimeric domain of signal transducing histidine kinase"/>
    <property type="match status" value="1"/>
</dbReference>
<dbReference type="InterPro" id="IPR036097">
    <property type="entry name" value="HisK_dim/P_sf"/>
</dbReference>
<keyword evidence="5" id="KW-0418">Kinase</keyword>
<evidence type="ECO:0000256" key="2">
    <source>
        <dbReference type="ARBA" id="ARBA00012438"/>
    </source>
</evidence>
<dbReference type="PANTHER" id="PTHR43711">
    <property type="entry name" value="TWO-COMPONENT HISTIDINE KINASE"/>
    <property type="match status" value="1"/>
</dbReference>
<feature type="modified residue" description="4-aspartylphosphate" evidence="7">
    <location>
        <position position="62"/>
    </location>
</feature>
<dbReference type="PANTHER" id="PTHR43711:SF26">
    <property type="entry name" value="SENSOR HISTIDINE KINASE RCSC"/>
    <property type="match status" value="1"/>
</dbReference>
<dbReference type="Gene3D" id="3.30.565.10">
    <property type="entry name" value="Histidine kinase-like ATPase, C-terminal domain"/>
    <property type="match status" value="1"/>
</dbReference>
<feature type="domain" description="Response regulatory" evidence="10">
    <location>
        <begin position="5"/>
        <end position="128"/>
    </location>
</feature>
<keyword evidence="6" id="KW-0902">Two-component regulatory system</keyword>
<evidence type="ECO:0000256" key="7">
    <source>
        <dbReference type="PROSITE-ProRule" id="PRU00169"/>
    </source>
</evidence>
<dbReference type="Gene3D" id="3.40.50.2300">
    <property type="match status" value="1"/>
</dbReference>
<dbReference type="SMART" id="SM00448">
    <property type="entry name" value="REC"/>
    <property type="match status" value="1"/>
</dbReference>
<comment type="caution">
    <text evidence="11">The sequence shown here is derived from an EMBL/GenBank/DDBJ whole genome shotgun (WGS) entry which is preliminary data.</text>
</comment>
<gene>
    <name evidence="11" type="ORF">F2B50_14225</name>
    <name evidence="12" type="ORF">FPF71_14225</name>
</gene>
<dbReference type="OrthoDB" id="9813151at2"/>
<dbReference type="InterPro" id="IPR011006">
    <property type="entry name" value="CheY-like_superfamily"/>
</dbReference>
<dbReference type="PROSITE" id="PS50109">
    <property type="entry name" value="HIS_KIN"/>
    <property type="match status" value="1"/>
</dbReference>
<keyword evidence="8" id="KW-0175">Coiled coil</keyword>
<evidence type="ECO:0000256" key="4">
    <source>
        <dbReference type="ARBA" id="ARBA00022679"/>
    </source>
</evidence>
<evidence type="ECO:0000313" key="11">
    <source>
        <dbReference type="EMBL" id="KAA5822304.1"/>
    </source>
</evidence>
<dbReference type="CDD" id="cd00082">
    <property type="entry name" value="HisKA"/>
    <property type="match status" value="1"/>
</dbReference>
<dbReference type="GO" id="GO:0000155">
    <property type="term" value="F:phosphorelay sensor kinase activity"/>
    <property type="evidence" value="ECO:0007669"/>
    <property type="project" value="InterPro"/>
</dbReference>
<dbReference type="Pfam" id="PF00512">
    <property type="entry name" value="HisKA"/>
    <property type="match status" value="1"/>
</dbReference>
<evidence type="ECO:0000313" key="12">
    <source>
        <dbReference type="EMBL" id="TSJ73454.1"/>
    </source>
</evidence>
<evidence type="ECO:0000313" key="14">
    <source>
        <dbReference type="Proteomes" id="UP000322315"/>
    </source>
</evidence>
<dbReference type="Proteomes" id="UP000322315">
    <property type="component" value="Unassembled WGS sequence"/>
</dbReference>
<reference evidence="11" key="3">
    <citation type="submission" date="2019-09" db="EMBL/GenBank/DDBJ databases">
        <authorList>
            <person name="Zhang D.-C."/>
        </authorList>
    </citation>
    <scope>NUCLEOTIDE SEQUENCE</scope>
    <source>
        <strain evidence="11">RU-4-M-4</strain>
    </source>
</reference>
<protein>
    <recommendedName>
        <fullName evidence="2">histidine kinase</fullName>
        <ecNumber evidence="2">2.7.13.3</ecNumber>
    </recommendedName>
</protein>
<evidence type="ECO:0000313" key="13">
    <source>
        <dbReference type="Proteomes" id="UP000315145"/>
    </source>
</evidence>
<dbReference type="InterPro" id="IPR003661">
    <property type="entry name" value="HisK_dim/P_dom"/>
</dbReference>
<evidence type="ECO:0000259" key="9">
    <source>
        <dbReference type="PROSITE" id="PS50109"/>
    </source>
</evidence>
<reference evidence="12 13" key="2">
    <citation type="submission" date="2019-07" db="EMBL/GenBank/DDBJ databases">
        <title>Algibacter marinivivus sp. nov., isolated from the surface of a marine red alga.</title>
        <authorList>
            <person name="Zhong X."/>
            <person name="Xu W."/>
            <person name="Zhang Y."/>
            <person name="Zhang Q."/>
            <person name="Du Z."/>
        </authorList>
    </citation>
    <scope>NUCLEOTIDE SEQUENCE [LARGE SCALE GENOMIC DNA]</scope>
    <source>
        <strain evidence="12 13">RU-4-M-4</strain>
    </source>
</reference>
<dbReference type="Gene3D" id="1.10.287.130">
    <property type="match status" value="1"/>
</dbReference>
<dbReference type="AlphaFoldDB" id="A0A5M7B467"/>
<dbReference type="FunFam" id="3.30.565.10:FF:000006">
    <property type="entry name" value="Sensor histidine kinase WalK"/>
    <property type="match status" value="1"/>
</dbReference>
<keyword evidence="4" id="KW-0808">Transferase</keyword>
<keyword evidence="13" id="KW-1185">Reference proteome</keyword>
<dbReference type="InterPro" id="IPR001789">
    <property type="entry name" value="Sig_transdc_resp-reg_receiver"/>
</dbReference>
<dbReference type="Pfam" id="PF00072">
    <property type="entry name" value="Response_reg"/>
    <property type="match status" value="1"/>
</dbReference>
<keyword evidence="3 7" id="KW-0597">Phosphoprotein</keyword>
<dbReference type="EMBL" id="VWRS01000009">
    <property type="protein sequence ID" value="KAA5822304.1"/>
    <property type="molecule type" value="Genomic_DNA"/>
</dbReference>
<dbReference type="Pfam" id="PF02518">
    <property type="entry name" value="HATPase_c"/>
    <property type="match status" value="1"/>
</dbReference>
<dbReference type="InterPro" id="IPR005467">
    <property type="entry name" value="His_kinase_dom"/>
</dbReference>
<feature type="domain" description="Histidine kinase" evidence="9">
    <location>
        <begin position="221"/>
        <end position="445"/>
    </location>
</feature>
<evidence type="ECO:0000256" key="5">
    <source>
        <dbReference type="ARBA" id="ARBA00022777"/>
    </source>
</evidence>
<dbReference type="InterPro" id="IPR003594">
    <property type="entry name" value="HATPase_dom"/>
</dbReference>
<evidence type="ECO:0000256" key="1">
    <source>
        <dbReference type="ARBA" id="ARBA00000085"/>
    </source>
</evidence>
<comment type="catalytic activity">
    <reaction evidence="1">
        <text>ATP + protein L-histidine = ADP + protein N-phospho-L-histidine.</text>
        <dbReference type="EC" id="2.7.13.3"/>
    </reaction>
</comment>
<dbReference type="EMBL" id="VMBF01000009">
    <property type="protein sequence ID" value="TSJ73454.1"/>
    <property type="molecule type" value="Genomic_DNA"/>
</dbReference>
<dbReference type="SMART" id="SM00387">
    <property type="entry name" value="HATPase_c"/>
    <property type="match status" value="1"/>
</dbReference>
<dbReference type="SUPFAM" id="SSF52172">
    <property type="entry name" value="CheY-like"/>
    <property type="match status" value="1"/>
</dbReference>